<accession>A0ABQ4WV15</accession>
<dbReference type="InterPro" id="IPR000477">
    <property type="entry name" value="RT_dom"/>
</dbReference>
<dbReference type="GO" id="GO:0003964">
    <property type="term" value="F:RNA-directed DNA polymerase activity"/>
    <property type="evidence" value="ECO:0007669"/>
    <property type="project" value="UniProtKB-KW"/>
</dbReference>
<reference evidence="4" key="2">
    <citation type="submission" date="2022-01" db="EMBL/GenBank/DDBJ databases">
        <authorList>
            <person name="Yamashiro T."/>
            <person name="Shiraishi A."/>
            <person name="Satake H."/>
            <person name="Nakayama K."/>
        </authorList>
    </citation>
    <scope>NUCLEOTIDE SEQUENCE</scope>
</reference>
<evidence type="ECO:0000256" key="2">
    <source>
        <dbReference type="SAM" id="MobiDB-lite"/>
    </source>
</evidence>
<evidence type="ECO:0000259" key="3">
    <source>
        <dbReference type="Pfam" id="PF00078"/>
    </source>
</evidence>
<dbReference type="PANTHER" id="PTHR33116:SF84">
    <property type="entry name" value="RNA-DIRECTED DNA POLYMERASE"/>
    <property type="match status" value="1"/>
</dbReference>
<feature type="coiled-coil region" evidence="1">
    <location>
        <begin position="117"/>
        <end position="144"/>
    </location>
</feature>
<protein>
    <submittedName>
        <fullName evidence="4">RNA-directed DNA polymerase, eukaryota, reverse transcriptase zinc-binding domain protein</fullName>
    </submittedName>
</protein>
<proteinExistence type="predicted"/>
<evidence type="ECO:0000313" key="5">
    <source>
        <dbReference type="Proteomes" id="UP001151760"/>
    </source>
</evidence>
<dbReference type="PANTHER" id="PTHR33116">
    <property type="entry name" value="REVERSE TRANSCRIPTASE ZINC-BINDING DOMAIN-CONTAINING PROTEIN-RELATED-RELATED"/>
    <property type="match status" value="1"/>
</dbReference>
<feature type="region of interest" description="Disordered" evidence="2">
    <location>
        <begin position="496"/>
        <end position="534"/>
    </location>
</feature>
<feature type="region of interest" description="Disordered" evidence="2">
    <location>
        <begin position="1157"/>
        <end position="1182"/>
    </location>
</feature>
<evidence type="ECO:0000256" key="1">
    <source>
        <dbReference type="SAM" id="Coils"/>
    </source>
</evidence>
<feature type="compositionally biased region" description="Basic and acidic residues" evidence="2">
    <location>
        <begin position="1157"/>
        <end position="1172"/>
    </location>
</feature>
<organism evidence="4 5">
    <name type="scientific">Tanacetum coccineum</name>
    <dbReference type="NCBI Taxonomy" id="301880"/>
    <lineage>
        <taxon>Eukaryota</taxon>
        <taxon>Viridiplantae</taxon>
        <taxon>Streptophyta</taxon>
        <taxon>Embryophyta</taxon>
        <taxon>Tracheophyta</taxon>
        <taxon>Spermatophyta</taxon>
        <taxon>Magnoliopsida</taxon>
        <taxon>eudicotyledons</taxon>
        <taxon>Gunneridae</taxon>
        <taxon>Pentapetalae</taxon>
        <taxon>asterids</taxon>
        <taxon>campanulids</taxon>
        <taxon>Asterales</taxon>
        <taxon>Asteraceae</taxon>
        <taxon>Asteroideae</taxon>
        <taxon>Anthemideae</taxon>
        <taxon>Anthemidinae</taxon>
        <taxon>Tanacetum</taxon>
    </lineage>
</organism>
<evidence type="ECO:0000313" key="4">
    <source>
        <dbReference type="EMBL" id="GJS56719.1"/>
    </source>
</evidence>
<reference evidence="4" key="1">
    <citation type="journal article" date="2022" name="Int. J. Mol. Sci.">
        <title>Draft Genome of Tanacetum Coccineum: Genomic Comparison of Closely Related Tanacetum-Family Plants.</title>
        <authorList>
            <person name="Yamashiro T."/>
            <person name="Shiraishi A."/>
            <person name="Nakayama K."/>
            <person name="Satake H."/>
        </authorList>
    </citation>
    <scope>NUCLEOTIDE SEQUENCE</scope>
</reference>
<feature type="compositionally biased region" description="Polar residues" evidence="2">
    <location>
        <begin position="524"/>
        <end position="534"/>
    </location>
</feature>
<keyword evidence="1" id="KW-0175">Coiled coil</keyword>
<feature type="compositionally biased region" description="Basic residues" evidence="2">
    <location>
        <begin position="261"/>
        <end position="279"/>
    </location>
</feature>
<dbReference type="Proteomes" id="UP001151760">
    <property type="component" value="Unassembled WGS sequence"/>
</dbReference>
<keyword evidence="5" id="KW-1185">Reference proteome</keyword>
<keyword evidence="4" id="KW-0808">Transferase</keyword>
<keyword evidence="4" id="KW-0548">Nucleotidyltransferase</keyword>
<feature type="region of interest" description="Disordered" evidence="2">
    <location>
        <begin position="217"/>
        <end position="282"/>
    </location>
</feature>
<dbReference type="EMBL" id="BQNB010008956">
    <property type="protein sequence ID" value="GJS56719.1"/>
    <property type="molecule type" value="Genomic_DNA"/>
</dbReference>
<comment type="caution">
    <text evidence="4">The sequence shown here is derived from an EMBL/GenBank/DDBJ whole genome shotgun (WGS) entry which is preliminary data.</text>
</comment>
<sequence>MIFCETFSGMKGWKDKFFFVDRRAIPNAMAWRHHDFDVYEPSITMSEYLRFPFTTNVVVQKCTVMPAKENIVQHTTPLLLENQDIPERYGWLRYGIAKRERGSLELKEEHLGCDRNVKALERERNELSVANKNQATRIQELEADCFFPLWSTVSFKVTITSKASPSRLIWIFKLDEGKGLSLGCIDKEILAYPFVAKIASGYRHSVADLLKFHPDPAPAGGSSAPTISTALAGPPSEHDPDPLNLPNPPPLYDKSNEFNKTHKKPKKKPDKSLRAKKTTRTMNPEPKVVIKHGMEDGFDGEESMKAGDDVTKDGLVSEVGLEEKEVRDEVRNKDDVVKGVVPEIPPPVELNPILNPNVNCWIAICGEILLGNLVGIVGENSSFKKLFHLVSCVRYLRLTKPEPARIPLWVKIYNVPLEAWNVEGISRIASRIGTPIIMDKVTTSMCKRGYGRASFARVLIEVDATEGIVDNVEIWYQKLNRTMKLRVEYAWQPPFNESNEEQKGNNGLQSVPSRKFTRPGVDPTGSQFQQQSANGLRYGRGAEENVVAEMENSGSFRNQAFDFVYTEAYSKESDRIEKLILKKQLAGGVAVIDEEKVLKQKTKIEWLKEGDQNSAQFHSFLKGRLSKNKIISIQDDVGIVFYNDDVAPIFVDHFESFFGTCEETFPIKDPDDMFIKKIDVVSAMCMARDVSNDEIKAALFDIDEIRHPDLIGLKQGDPVSPDIFTITMEVFTLMLKRQVCNKAKFKYHWGCKGLGILNLCFSDDLMLFCHGDMVSASVLKRALDEFCLSSGLRPNMAKSTVYFGNVPQNVKRDIMIAMPFREGSFPIRYLGIPLNVNRIVRDDCTVLLDKVKKRVEDWRNKSLSFAGRLQLIASVLSSLNVFWASMFILPQGVCDEIDKIFKEFLWKSERKRKIRYMLLGRMYVCRKVKDTRFKDVLDIPVPTLSENNDEKVIWINKKGKEKNFNVNEVWKDLKANPPKERNIRLFGDAGRSNEVIFKLLVEAVRLRVMGLKLKVTNEVIKASEDCERLAFQYPGAHERLVELKGPLFLCFFRPAVCSNLYDLFLGFLSQGEESPWVYDKDNVTEHPSETKVFHNEDGNPARANIKQALGSYERPHKGVKASANSDIVYFFTSAQDGDPLQDDVRLCLGDDLKKAQDHNQRQVKDESKDHYPKCTRYQMSTS</sequence>
<dbReference type="Pfam" id="PF00078">
    <property type="entry name" value="RVT_1"/>
    <property type="match status" value="1"/>
</dbReference>
<keyword evidence="4" id="KW-0695">RNA-directed DNA polymerase</keyword>
<dbReference type="SUPFAM" id="SSF56672">
    <property type="entry name" value="DNA/RNA polymerases"/>
    <property type="match status" value="1"/>
</dbReference>
<feature type="domain" description="Reverse transcriptase" evidence="3">
    <location>
        <begin position="708"/>
        <end position="833"/>
    </location>
</feature>
<name>A0ABQ4WV15_9ASTR</name>
<dbReference type="InterPro" id="IPR043502">
    <property type="entry name" value="DNA/RNA_pol_sf"/>
</dbReference>
<gene>
    <name evidence="4" type="ORF">Tco_0651503</name>
</gene>